<evidence type="ECO:0000259" key="1">
    <source>
        <dbReference type="Pfam" id="PF13657"/>
    </source>
</evidence>
<dbReference type="EMBL" id="JACHEO010000005">
    <property type="protein sequence ID" value="MBB5347525.1"/>
    <property type="molecule type" value="Genomic_DNA"/>
</dbReference>
<sequence>MQLEGLLKQRKIDRDDKFSQLVAVGTDTVGAVTVAEII</sequence>
<accession>A0A840UPH1</accession>
<protein>
    <submittedName>
        <fullName evidence="2">HipA-like protein</fullName>
    </submittedName>
</protein>
<reference evidence="2 3" key="1">
    <citation type="submission" date="2020-08" db="EMBL/GenBank/DDBJ databases">
        <title>Genomic Encyclopedia of Type Strains, Phase IV (KMG-IV): sequencing the most valuable type-strain genomes for metagenomic binning, comparative biology and taxonomic classification.</title>
        <authorList>
            <person name="Goeker M."/>
        </authorList>
    </citation>
    <scope>NUCLEOTIDE SEQUENCE [LARGE SCALE GENOMIC DNA]</scope>
    <source>
        <strain evidence="2 3">DSM 28570</strain>
    </source>
</reference>
<evidence type="ECO:0000313" key="2">
    <source>
        <dbReference type="EMBL" id="MBB5347525.1"/>
    </source>
</evidence>
<evidence type="ECO:0000313" key="3">
    <source>
        <dbReference type="Proteomes" id="UP000539642"/>
    </source>
</evidence>
<dbReference type="Pfam" id="PF13657">
    <property type="entry name" value="Couple_hipA"/>
    <property type="match status" value="1"/>
</dbReference>
<comment type="caution">
    <text evidence="2">The sequence shown here is derived from an EMBL/GenBank/DDBJ whole genome shotgun (WGS) entry which is preliminary data.</text>
</comment>
<dbReference type="InterPro" id="IPR017508">
    <property type="entry name" value="HipA_N1"/>
</dbReference>
<proteinExistence type="predicted"/>
<organism evidence="2 3">
    <name type="scientific">Desulfoprunum benzoelyticum</name>
    <dbReference type="NCBI Taxonomy" id="1506996"/>
    <lineage>
        <taxon>Bacteria</taxon>
        <taxon>Pseudomonadati</taxon>
        <taxon>Thermodesulfobacteriota</taxon>
        <taxon>Desulfobulbia</taxon>
        <taxon>Desulfobulbales</taxon>
        <taxon>Desulfobulbaceae</taxon>
        <taxon>Desulfoprunum</taxon>
    </lineage>
</organism>
<feature type="domain" description="HipA N-terminal subdomain 1" evidence="1">
    <location>
        <begin position="4"/>
        <end position="34"/>
    </location>
</feature>
<dbReference type="AlphaFoldDB" id="A0A840UPH1"/>
<gene>
    <name evidence="2" type="ORF">HNQ81_001246</name>
</gene>
<name>A0A840UPH1_9BACT</name>
<keyword evidence="3" id="KW-1185">Reference proteome</keyword>
<dbReference type="NCBIfam" id="TIGR03071">
    <property type="entry name" value="couple_hipA"/>
    <property type="match status" value="1"/>
</dbReference>
<dbReference type="Proteomes" id="UP000539642">
    <property type="component" value="Unassembled WGS sequence"/>
</dbReference>